<protein>
    <submittedName>
        <fullName evidence="2">Peptidoglycan DD-metalloendopeptidase family protein</fullName>
    </submittedName>
</protein>
<organism evidence="2 3">
    <name type="scientific">Adhaeribacter rhizoryzae</name>
    <dbReference type="NCBI Taxonomy" id="2607907"/>
    <lineage>
        <taxon>Bacteria</taxon>
        <taxon>Pseudomonadati</taxon>
        <taxon>Bacteroidota</taxon>
        <taxon>Cytophagia</taxon>
        <taxon>Cytophagales</taxon>
        <taxon>Hymenobacteraceae</taxon>
        <taxon>Adhaeribacter</taxon>
    </lineage>
</organism>
<dbReference type="EMBL" id="VWSF01000017">
    <property type="protein sequence ID" value="KAA5542441.1"/>
    <property type="molecule type" value="Genomic_DNA"/>
</dbReference>
<dbReference type="AlphaFoldDB" id="A0A5M6D4M5"/>
<dbReference type="RefSeq" id="WP_150090702.1">
    <property type="nucleotide sequence ID" value="NZ_VWSF01000017.1"/>
</dbReference>
<dbReference type="GO" id="GO:0004222">
    <property type="term" value="F:metalloendopeptidase activity"/>
    <property type="evidence" value="ECO:0007669"/>
    <property type="project" value="TreeGrafter"/>
</dbReference>
<dbReference type="PANTHER" id="PTHR21666:SF270">
    <property type="entry name" value="MUREIN HYDROLASE ACTIVATOR ENVC"/>
    <property type="match status" value="1"/>
</dbReference>
<dbReference type="InterPro" id="IPR050570">
    <property type="entry name" value="Cell_wall_metabolism_enzyme"/>
</dbReference>
<dbReference type="Proteomes" id="UP000323426">
    <property type="component" value="Unassembled WGS sequence"/>
</dbReference>
<accession>A0A5M6D4M5</accession>
<name>A0A5M6D4M5_9BACT</name>
<dbReference type="InterPro" id="IPR016047">
    <property type="entry name" value="M23ase_b-sheet_dom"/>
</dbReference>
<dbReference type="PANTHER" id="PTHR21666">
    <property type="entry name" value="PEPTIDASE-RELATED"/>
    <property type="match status" value="1"/>
</dbReference>
<dbReference type="CDD" id="cd12797">
    <property type="entry name" value="M23_peptidase"/>
    <property type="match status" value="1"/>
</dbReference>
<dbReference type="InterPro" id="IPR011055">
    <property type="entry name" value="Dup_hybrid_motif"/>
</dbReference>
<proteinExistence type="predicted"/>
<feature type="domain" description="M23ase beta-sheet core" evidence="1">
    <location>
        <begin position="95"/>
        <end position="194"/>
    </location>
</feature>
<dbReference type="Gene3D" id="2.70.70.10">
    <property type="entry name" value="Glucose Permease (Domain IIA)"/>
    <property type="match status" value="1"/>
</dbReference>
<keyword evidence="3" id="KW-1185">Reference proteome</keyword>
<evidence type="ECO:0000259" key="1">
    <source>
        <dbReference type="Pfam" id="PF01551"/>
    </source>
</evidence>
<evidence type="ECO:0000313" key="2">
    <source>
        <dbReference type="EMBL" id="KAA5542441.1"/>
    </source>
</evidence>
<reference evidence="2 3" key="1">
    <citation type="submission" date="2019-09" db="EMBL/GenBank/DDBJ databases">
        <title>Genome sequence and assembly of Adhaeribacter sp.</title>
        <authorList>
            <person name="Chhetri G."/>
        </authorList>
    </citation>
    <scope>NUCLEOTIDE SEQUENCE [LARGE SCALE GENOMIC DNA]</scope>
    <source>
        <strain evidence="2 3">DK36</strain>
    </source>
</reference>
<comment type="caution">
    <text evidence="2">The sequence shown here is derived from an EMBL/GenBank/DDBJ whole genome shotgun (WGS) entry which is preliminary data.</text>
</comment>
<evidence type="ECO:0000313" key="3">
    <source>
        <dbReference type="Proteomes" id="UP000323426"/>
    </source>
</evidence>
<dbReference type="SUPFAM" id="SSF51261">
    <property type="entry name" value="Duplicated hybrid motif"/>
    <property type="match status" value="1"/>
</dbReference>
<dbReference type="Pfam" id="PF01551">
    <property type="entry name" value="Peptidase_M23"/>
    <property type="match status" value="1"/>
</dbReference>
<gene>
    <name evidence="2" type="ORF">F0145_18500</name>
</gene>
<sequence>MAAEVLPDILRKYSAEIGPVLPLDLNGPAVCRLDFSAENPFWQDASLEDTADFEAMVQALLRAKNAAIGVGGYLEDRVIYRRSEHFTTASEKRTIHLGVDVWLPAFTPVLAPLNGRVHSFRDNSNFGDYGPCIILEHELENQIFYTLYGHLTRLSLLNLAVGQRVNKGNIFSQVGPFPENGDWPPHLHFQVMTDMLSLAGDFPGVCAPSQLAQFRQICPNPNLMLQCKYLD</sequence>